<feature type="transmembrane region" description="Helical" evidence="8">
    <location>
        <begin position="100"/>
        <end position="116"/>
    </location>
</feature>
<evidence type="ECO:0000256" key="6">
    <source>
        <dbReference type="ARBA" id="ARBA00023136"/>
    </source>
</evidence>
<dbReference type="PANTHER" id="PTHR22926:SF3">
    <property type="entry name" value="UNDECAPRENYL-PHOSPHATE ALPHA-N-ACETYLGLUCOSAMINYL 1-PHOSPHATE TRANSFERASE"/>
    <property type="match status" value="1"/>
</dbReference>
<sequence length="331" mass="35228">MLAWLMLHAALAAGATWAARLYALSRRLLDAPGERRSHREATPRGGGAGIVLAVLIAAIALSVRFPAQAMLLRTFAAGFVLVAAVGWIDDHRPTSPWWRLAAHAVAAAVLALGVALAHGDFRLALAAFVAAMVLTNVWNFMDGINGIAASQAMLVAAAMAWATGGAWGWLAAALAAACAGFLPFNFPRARIFMGDVGSGAVGFALAAVCVAPVAHRALDGVLVLLPLSAFLTDASLTLLRRILRRERWWTPHAQHAYQAWARRSGHTVVTLGYAAWTAAALAPMVWLRTQAWGLGIIVTAAWYTCAVSLWVYMQRRLAGGQAPQPSSRTRE</sequence>
<organism evidence="9 10">
    <name type="scientific">Vulcaniibacterium thermophilum</name>
    <dbReference type="NCBI Taxonomy" id="1169913"/>
    <lineage>
        <taxon>Bacteria</taxon>
        <taxon>Pseudomonadati</taxon>
        <taxon>Pseudomonadota</taxon>
        <taxon>Gammaproteobacteria</taxon>
        <taxon>Lysobacterales</taxon>
        <taxon>Lysobacteraceae</taxon>
        <taxon>Vulcaniibacterium</taxon>
    </lineage>
</organism>
<keyword evidence="2" id="KW-1003">Cell membrane</keyword>
<dbReference type="GO" id="GO:0044038">
    <property type="term" value="P:cell wall macromolecule biosynthetic process"/>
    <property type="evidence" value="ECO:0007669"/>
    <property type="project" value="TreeGrafter"/>
</dbReference>
<dbReference type="GO" id="GO:0009103">
    <property type="term" value="P:lipopolysaccharide biosynthetic process"/>
    <property type="evidence" value="ECO:0007669"/>
    <property type="project" value="TreeGrafter"/>
</dbReference>
<evidence type="ECO:0000256" key="7">
    <source>
        <dbReference type="PIRSR" id="PIRSR600715-1"/>
    </source>
</evidence>
<feature type="transmembrane region" description="Helical" evidence="8">
    <location>
        <begin position="42"/>
        <end position="63"/>
    </location>
</feature>
<dbReference type="GO" id="GO:0005886">
    <property type="term" value="C:plasma membrane"/>
    <property type="evidence" value="ECO:0007669"/>
    <property type="project" value="UniProtKB-SubCell"/>
</dbReference>
<dbReference type="GO" id="GO:0046872">
    <property type="term" value="F:metal ion binding"/>
    <property type="evidence" value="ECO:0007669"/>
    <property type="project" value="UniProtKB-KW"/>
</dbReference>
<evidence type="ECO:0000256" key="4">
    <source>
        <dbReference type="ARBA" id="ARBA00022692"/>
    </source>
</evidence>
<feature type="transmembrane region" description="Helical" evidence="8">
    <location>
        <begin position="196"/>
        <end position="214"/>
    </location>
</feature>
<keyword evidence="7" id="KW-0460">Magnesium</keyword>
<comment type="cofactor">
    <cofactor evidence="7">
        <name>Mg(2+)</name>
        <dbReference type="ChEBI" id="CHEBI:18420"/>
    </cofactor>
</comment>
<evidence type="ECO:0000313" key="10">
    <source>
        <dbReference type="Proteomes" id="UP000636453"/>
    </source>
</evidence>
<gene>
    <name evidence="9" type="primary">rfb303</name>
    <name evidence="9" type="ORF">GCM10007167_15030</name>
</gene>
<feature type="transmembrane region" description="Helical" evidence="8">
    <location>
        <begin position="268"/>
        <end position="286"/>
    </location>
</feature>
<evidence type="ECO:0000256" key="2">
    <source>
        <dbReference type="ARBA" id="ARBA00022475"/>
    </source>
</evidence>
<dbReference type="Proteomes" id="UP000636453">
    <property type="component" value="Unassembled WGS sequence"/>
</dbReference>
<dbReference type="Pfam" id="PF00953">
    <property type="entry name" value="Glycos_transf_4"/>
    <property type="match status" value="1"/>
</dbReference>
<comment type="caution">
    <text evidence="9">The sequence shown here is derived from an EMBL/GenBank/DDBJ whole genome shotgun (WGS) entry which is preliminary data.</text>
</comment>
<keyword evidence="3" id="KW-0808">Transferase</keyword>
<dbReference type="GO" id="GO:0071555">
    <property type="term" value="P:cell wall organization"/>
    <property type="evidence" value="ECO:0007669"/>
    <property type="project" value="TreeGrafter"/>
</dbReference>
<keyword evidence="7" id="KW-0479">Metal-binding</keyword>
<proteinExistence type="predicted"/>
<feature type="transmembrane region" description="Helical" evidence="8">
    <location>
        <begin position="123"/>
        <end position="141"/>
    </location>
</feature>
<dbReference type="PANTHER" id="PTHR22926">
    <property type="entry name" value="PHOSPHO-N-ACETYLMURAMOYL-PENTAPEPTIDE-TRANSFERASE"/>
    <property type="match status" value="1"/>
</dbReference>
<keyword evidence="6 8" id="KW-0472">Membrane</keyword>
<evidence type="ECO:0000256" key="5">
    <source>
        <dbReference type="ARBA" id="ARBA00022989"/>
    </source>
</evidence>
<evidence type="ECO:0000256" key="8">
    <source>
        <dbReference type="SAM" id="Phobius"/>
    </source>
</evidence>
<dbReference type="AlphaFoldDB" id="A0A918Z2M6"/>
<feature type="binding site" evidence="7">
    <location>
        <position position="195"/>
    </location>
    <ligand>
        <name>Mg(2+)</name>
        <dbReference type="ChEBI" id="CHEBI:18420"/>
    </ligand>
</feature>
<dbReference type="OrthoDB" id="9783652at2"/>
<dbReference type="EMBL" id="BNCF01000007">
    <property type="protein sequence ID" value="GHE33955.1"/>
    <property type="molecule type" value="Genomic_DNA"/>
</dbReference>
<feature type="transmembrane region" description="Helical" evidence="8">
    <location>
        <begin position="292"/>
        <end position="312"/>
    </location>
</feature>
<evidence type="ECO:0000256" key="1">
    <source>
        <dbReference type="ARBA" id="ARBA00004651"/>
    </source>
</evidence>
<protein>
    <submittedName>
        <fullName evidence="9">LPS biosynthesis protein</fullName>
    </submittedName>
</protein>
<reference evidence="9" key="2">
    <citation type="submission" date="2020-09" db="EMBL/GenBank/DDBJ databases">
        <authorList>
            <person name="Sun Q."/>
            <person name="Kim S."/>
        </authorList>
    </citation>
    <scope>NUCLEOTIDE SEQUENCE</scope>
    <source>
        <strain evidence="9">KCTC 32020</strain>
    </source>
</reference>
<keyword evidence="4 8" id="KW-0812">Transmembrane</keyword>
<dbReference type="GO" id="GO:0016780">
    <property type="term" value="F:phosphotransferase activity, for other substituted phosphate groups"/>
    <property type="evidence" value="ECO:0007669"/>
    <property type="project" value="InterPro"/>
</dbReference>
<dbReference type="RefSeq" id="WP_146472269.1">
    <property type="nucleotide sequence ID" value="NZ_BNCF01000007.1"/>
</dbReference>
<keyword evidence="5 8" id="KW-1133">Transmembrane helix</keyword>
<feature type="transmembrane region" description="Helical" evidence="8">
    <location>
        <begin position="70"/>
        <end position="88"/>
    </location>
</feature>
<evidence type="ECO:0000313" key="9">
    <source>
        <dbReference type="EMBL" id="GHE33955.1"/>
    </source>
</evidence>
<feature type="binding site" evidence="7">
    <location>
        <position position="139"/>
    </location>
    <ligand>
        <name>Mg(2+)</name>
        <dbReference type="ChEBI" id="CHEBI:18420"/>
    </ligand>
</feature>
<feature type="transmembrane region" description="Helical" evidence="8">
    <location>
        <begin position="153"/>
        <end position="184"/>
    </location>
</feature>
<name>A0A918Z2M6_9GAMM</name>
<evidence type="ECO:0000256" key="3">
    <source>
        <dbReference type="ARBA" id="ARBA00022679"/>
    </source>
</evidence>
<dbReference type="InterPro" id="IPR000715">
    <property type="entry name" value="Glycosyl_transferase_4"/>
</dbReference>
<accession>A0A918Z2M6</accession>
<comment type="subcellular location">
    <subcellularLocation>
        <location evidence="1">Cell membrane</location>
        <topology evidence="1">Multi-pass membrane protein</topology>
    </subcellularLocation>
</comment>
<keyword evidence="10" id="KW-1185">Reference proteome</keyword>
<reference evidence="9" key="1">
    <citation type="journal article" date="2014" name="Int. J. Syst. Evol. Microbiol.">
        <title>Complete genome sequence of Corynebacterium casei LMG S-19264T (=DSM 44701T), isolated from a smear-ripened cheese.</title>
        <authorList>
            <consortium name="US DOE Joint Genome Institute (JGI-PGF)"/>
            <person name="Walter F."/>
            <person name="Albersmeier A."/>
            <person name="Kalinowski J."/>
            <person name="Ruckert C."/>
        </authorList>
    </citation>
    <scope>NUCLEOTIDE SEQUENCE</scope>
    <source>
        <strain evidence="9">KCTC 32020</strain>
    </source>
</reference>